<organism evidence="1 2">
    <name type="scientific">Caerostris extrusa</name>
    <name type="common">Bark spider</name>
    <name type="synonym">Caerostris bankana</name>
    <dbReference type="NCBI Taxonomy" id="172846"/>
    <lineage>
        <taxon>Eukaryota</taxon>
        <taxon>Metazoa</taxon>
        <taxon>Ecdysozoa</taxon>
        <taxon>Arthropoda</taxon>
        <taxon>Chelicerata</taxon>
        <taxon>Arachnida</taxon>
        <taxon>Araneae</taxon>
        <taxon>Araneomorphae</taxon>
        <taxon>Entelegynae</taxon>
        <taxon>Araneoidea</taxon>
        <taxon>Araneidae</taxon>
        <taxon>Caerostris</taxon>
    </lineage>
</organism>
<protein>
    <recommendedName>
        <fullName evidence="3">Ycf15</fullName>
    </recommendedName>
</protein>
<keyword evidence="2" id="KW-1185">Reference proteome</keyword>
<evidence type="ECO:0000313" key="2">
    <source>
        <dbReference type="Proteomes" id="UP001054945"/>
    </source>
</evidence>
<proteinExistence type="predicted"/>
<reference evidence="1 2" key="1">
    <citation type="submission" date="2021-06" db="EMBL/GenBank/DDBJ databases">
        <title>Caerostris extrusa draft genome.</title>
        <authorList>
            <person name="Kono N."/>
            <person name="Arakawa K."/>
        </authorList>
    </citation>
    <scope>NUCLEOTIDE SEQUENCE [LARGE SCALE GENOMIC DNA]</scope>
</reference>
<dbReference type="Proteomes" id="UP001054945">
    <property type="component" value="Unassembled WGS sequence"/>
</dbReference>
<evidence type="ECO:0008006" key="3">
    <source>
        <dbReference type="Google" id="ProtNLM"/>
    </source>
</evidence>
<dbReference type="AlphaFoldDB" id="A0AAV4SF50"/>
<evidence type="ECO:0000313" key="1">
    <source>
        <dbReference type="EMBL" id="GIY30438.1"/>
    </source>
</evidence>
<accession>A0AAV4SF50</accession>
<gene>
    <name evidence="1" type="ORF">CEXT_151271</name>
</gene>
<comment type="caution">
    <text evidence="1">The sequence shown here is derived from an EMBL/GenBank/DDBJ whole genome shotgun (WGS) entry which is preliminary data.</text>
</comment>
<dbReference type="EMBL" id="BPLR01009222">
    <property type="protein sequence ID" value="GIY30438.1"/>
    <property type="molecule type" value="Genomic_DNA"/>
</dbReference>
<sequence>MFPLPVSPSTLPSRGSLLIFVRANETLRFNQTRGRRLHARAPLTRHRHLTHANLPFGNNPLNVSWEVLCLRKW</sequence>
<name>A0AAV4SF50_CAEEX</name>